<dbReference type="GeneID" id="84230213"/>
<evidence type="ECO:0000259" key="14">
    <source>
        <dbReference type="PROSITE" id="PS50113"/>
    </source>
</evidence>
<protein>
    <recommendedName>
        <fullName evidence="3">histidine kinase</fullName>
        <ecNumber evidence="3">2.7.13.3</ecNumber>
    </recommendedName>
</protein>
<dbReference type="CDD" id="cd16922">
    <property type="entry name" value="HATPase_EvgS-ArcB-TorS-like"/>
    <property type="match status" value="1"/>
</dbReference>
<evidence type="ECO:0000256" key="5">
    <source>
        <dbReference type="ARBA" id="ARBA00022679"/>
    </source>
</evidence>
<evidence type="ECO:0000256" key="4">
    <source>
        <dbReference type="ARBA" id="ARBA00022553"/>
    </source>
</evidence>
<dbReference type="InterPro" id="IPR036890">
    <property type="entry name" value="HATPase_C_sf"/>
</dbReference>
<dbReference type="CDD" id="cd00082">
    <property type="entry name" value="HisKA"/>
    <property type="match status" value="1"/>
</dbReference>
<evidence type="ECO:0000256" key="3">
    <source>
        <dbReference type="ARBA" id="ARBA00012438"/>
    </source>
</evidence>
<dbReference type="SUPFAM" id="SSF55874">
    <property type="entry name" value="ATPase domain of HSP90 chaperone/DNA topoisomerase II/histidine kinase"/>
    <property type="match status" value="1"/>
</dbReference>
<evidence type="ECO:0000256" key="7">
    <source>
        <dbReference type="ARBA" id="ARBA00022777"/>
    </source>
</evidence>
<dbReference type="PROSITE" id="PS50113">
    <property type="entry name" value="PAC"/>
    <property type="match status" value="1"/>
</dbReference>
<dbReference type="SMART" id="SM00388">
    <property type="entry name" value="HisKA"/>
    <property type="match status" value="1"/>
</dbReference>
<dbReference type="Proteomes" id="UP001183006">
    <property type="component" value="Chromosome"/>
</dbReference>
<dbReference type="InterPro" id="IPR035965">
    <property type="entry name" value="PAS-like_dom_sf"/>
</dbReference>
<sequence>MVQVKKEGSCSDSYGNDVCSFSGIESQNDHGSSTEQSEFATESCITDTAASRIDGYLCISSSGQIMEANEAYCQLTGYSREDLLKMTLDDLDASEYRDDLVDNLHNIIKQNKGRLEFNHRTKDGRLLDLDVSATYVEFPNPFFIFILKDVTGLNQTDRFFLEKGGTYRSLFKHNKAIMLLINPENFDIIDANIAACKYYGWPLEEITCKKIHEINTLSPKGVRNEMEKAVDEKRNYFLFKHKLANGKIRDVEVYSSPVIVNSQNLLYSVIHDITERKLAEDELKTREMQLRTAQKIGHIGSWGIDLNSGGVFASEEAFRIYGLNVKTLTVGDIQKVTLPEYRPMMDEALKSLVREKIPYDIHFRIKRGVDGAIRDIHSVAEYYAGKNSVIGTIEDITERKKAEDALLHAKMVAEAASRTKDEFLATMSHELRTPLTSVIGFSDVLLDETFGSLDEKQTRYVNHISDAGKHLLKLINDVLDLSKVEAGKMELQYEIFSVSDAINEVQILISPLVQDKNIQMDVEVDPQLGKINADRTKFKQILYNLASNAIKFTPDRGSVRIHARCSDSVVLASVKDTGIGISKEDINKLFHPFKQLNSYLANESAGTGLGLALVKKFVELHDGRIWVESEVGEGSTFTFTIPVGSMQQKER</sequence>
<comment type="subcellular location">
    <subcellularLocation>
        <location evidence="2">Membrane</location>
    </subcellularLocation>
</comment>
<keyword evidence="10" id="KW-0472">Membrane</keyword>
<gene>
    <name evidence="15" type="ORF">RE476_08690</name>
</gene>
<dbReference type="InterPro" id="IPR005467">
    <property type="entry name" value="His_kinase_dom"/>
</dbReference>
<feature type="domain" description="PAC" evidence="14">
    <location>
        <begin position="359"/>
        <end position="408"/>
    </location>
</feature>
<evidence type="ECO:0000256" key="2">
    <source>
        <dbReference type="ARBA" id="ARBA00004370"/>
    </source>
</evidence>
<dbReference type="GO" id="GO:0000155">
    <property type="term" value="F:phosphorelay sensor kinase activity"/>
    <property type="evidence" value="ECO:0007669"/>
    <property type="project" value="InterPro"/>
</dbReference>
<name>A0AA51UGW2_9EURY</name>
<dbReference type="InterPro" id="IPR004358">
    <property type="entry name" value="Sig_transdc_His_kin-like_C"/>
</dbReference>
<keyword evidence="16" id="KW-1185">Reference proteome</keyword>
<dbReference type="PANTHER" id="PTHR43047">
    <property type="entry name" value="TWO-COMPONENT HISTIDINE PROTEIN KINASE"/>
    <property type="match status" value="1"/>
</dbReference>
<keyword evidence="4" id="KW-0597">Phosphoprotein</keyword>
<evidence type="ECO:0000256" key="10">
    <source>
        <dbReference type="ARBA" id="ARBA00023136"/>
    </source>
</evidence>
<dbReference type="SMART" id="SM00387">
    <property type="entry name" value="HATPase_c"/>
    <property type="match status" value="1"/>
</dbReference>
<feature type="domain" description="Histidine kinase" evidence="12">
    <location>
        <begin position="426"/>
        <end position="645"/>
    </location>
</feature>
<evidence type="ECO:0000259" key="13">
    <source>
        <dbReference type="PROSITE" id="PS50112"/>
    </source>
</evidence>
<evidence type="ECO:0000256" key="6">
    <source>
        <dbReference type="ARBA" id="ARBA00022741"/>
    </source>
</evidence>
<evidence type="ECO:0000256" key="9">
    <source>
        <dbReference type="ARBA" id="ARBA00023012"/>
    </source>
</evidence>
<dbReference type="Pfam" id="PF02518">
    <property type="entry name" value="HATPase_c"/>
    <property type="match status" value="1"/>
</dbReference>
<evidence type="ECO:0000259" key="12">
    <source>
        <dbReference type="PROSITE" id="PS50109"/>
    </source>
</evidence>
<dbReference type="PROSITE" id="PS50109">
    <property type="entry name" value="HIS_KIN"/>
    <property type="match status" value="1"/>
</dbReference>
<evidence type="ECO:0000313" key="15">
    <source>
        <dbReference type="EMBL" id="WMW21476.1"/>
    </source>
</evidence>
<dbReference type="InterPro" id="IPR013655">
    <property type="entry name" value="PAS_fold_3"/>
</dbReference>
<evidence type="ECO:0000313" key="16">
    <source>
        <dbReference type="Proteomes" id="UP001183006"/>
    </source>
</evidence>
<reference evidence="15" key="1">
    <citation type="submission" date="2023-08" db="EMBL/GenBank/DDBJ databases">
        <title>Methanolobus mangrovi sp. nov. and Methanolobus sediminis sp. nov, two novel methylotrophic methanogens isolated from mangrove sediments in China.</title>
        <authorList>
            <person name="Zhou J."/>
        </authorList>
    </citation>
    <scope>NUCLEOTIDE SEQUENCE</scope>
    <source>
        <strain evidence="15">FTZ2</strain>
    </source>
</reference>
<dbReference type="AlphaFoldDB" id="A0AA51UGW2"/>
<dbReference type="SUPFAM" id="SSF55785">
    <property type="entry name" value="PYP-like sensor domain (PAS domain)"/>
    <property type="match status" value="3"/>
</dbReference>
<evidence type="ECO:0000256" key="8">
    <source>
        <dbReference type="ARBA" id="ARBA00022840"/>
    </source>
</evidence>
<dbReference type="PRINTS" id="PR00344">
    <property type="entry name" value="BCTRLSENSOR"/>
</dbReference>
<dbReference type="InterPro" id="IPR003661">
    <property type="entry name" value="HisK_dim/P_dom"/>
</dbReference>
<dbReference type="NCBIfam" id="TIGR00229">
    <property type="entry name" value="sensory_box"/>
    <property type="match status" value="3"/>
</dbReference>
<organism evidence="15 16">
    <name type="scientific">Methanolobus mangrovi</name>
    <dbReference type="NCBI Taxonomy" id="3072977"/>
    <lineage>
        <taxon>Archaea</taxon>
        <taxon>Methanobacteriati</taxon>
        <taxon>Methanobacteriota</taxon>
        <taxon>Stenosarchaea group</taxon>
        <taxon>Methanomicrobia</taxon>
        <taxon>Methanosarcinales</taxon>
        <taxon>Methanosarcinaceae</taxon>
        <taxon>Methanolobus</taxon>
    </lineage>
</organism>
<dbReference type="InterPro" id="IPR000014">
    <property type="entry name" value="PAS"/>
</dbReference>
<dbReference type="PROSITE" id="PS50112">
    <property type="entry name" value="PAS"/>
    <property type="match status" value="1"/>
</dbReference>
<keyword evidence="8" id="KW-0067">ATP-binding</keyword>
<dbReference type="GO" id="GO:0005886">
    <property type="term" value="C:plasma membrane"/>
    <property type="evidence" value="ECO:0007669"/>
    <property type="project" value="TreeGrafter"/>
</dbReference>
<keyword evidence="5" id="KW-0808">Transferase</keyword>
<dbReference type="SUPFAM" id="SSF47384">
    <property type="entry name" value="Homodimeric domain of signal transducing histidine kinase"/>
    <property type="match status" value="1"/>
</dbReference>
<evidence type="ECO:0000256" key="11">
    <source>
        <dbReference type="ARBA" id="ARBA00023306"/>
    </source>
</evidence>
<dbReference type="GO" id="GO:0005524">
    <property type="term" value="F:ATP binding"/>
    <property type="evidence" value="ECO:0007669"/>
    <property type="project" value="UniProtKB-KW"/>
</dbReference>
<keyword evidence="11" id="KW-0131">Cell cycle</keyword>
<dbReference type="Pfam" id="PF13426">
    <property type="entry name" value="PAS_9"/>
    <property type="match status" value="2"/>
</dbReference>
<dbReference type="SMART" id="SM00091">
    <property type="entry name" value="PAS"/>
    <property type="match status" value="3"/>
</dbReference>
<accession>A0AA51UGW2</accession>
<dbReference type="InterPro" id="IPR003594">
    <property type="entry name" value="HATPase_dom"/>
</dbReference>
<dbReference type="Pfam" id="PF00512">
    <property type="entry name" value="HisKA"/>
    <property type="match status" value="1"/>
</dbReference>
<keyword evidence="7 15" id="KW-0418">Kinase</keyword>
<dbReference type="Gene3D" id="2.10.70.100">
    <property type="match status" value="1"/>
</dbReference>
<dbReference type="KEGG" id="mmav:RE476_08690"/>
<proteinExistence type="predicted"/>
<dbReference type="EC" id="2.7.13.3" evidence="3"/>
<keyword evidence="9" id="KW-0902">Two-component regulatory system</keyword>
<keyword evidence="6" id="KW-0547">Nucleotide-binding</keyword>
<dbReference type="RefSeq" id="WP_309307262.1">
    <property type="nucleotide sequence ID" value="NZ_CP133594.1"/>
</dbReference>
<evidence type="ECO:0000256" key="1">
    <source>
        <dbReference type="ARBA" id="ARBA00000085"/>
    </source>
</evidence>
<dbReference type="Gene3D" id="1.10.287.130">
    <property type="match status" value="1"/>
</dbReference>
<dbReference type="Gene3D" id="3.30.565.10">
    <property type="entry name" value="Histidine kinase-like ATPase, C-terminal domain"/>
    <property type="match status" value="1"/>
</dbReference>
<dbReference type="CDD" id="cd00130">
    <property type="entry name" value="PAS"/>
    <property type="match status" value="3"/>
</dbReference>
<dbReference type="EMBL" id="CP133594">
    <property type="protein sequence ID" value="WMW21476.1"/>
    <property type="molecule type" value="Genomic_DNA"/>
</dbReference>
<dbReference type="InterPro" id="IPR036097">
    <property type="entry name" value="HisK_dim/P_sf"/>
</dbReference>
<dbReference type="Gene3D" id="3.30.450.20">
    <property type="entry name" value="PAS domain"/>
    <property type="match status" value="3"/>
</dbReference>
<dbReference type="PANTHER" id="PTHR43047:SF72">
    <property type="entry name" value="OSMOSENSING HISTIDINE PROTEIN KINASE SLN1"/>
    <property type="match status" value="1"/>
</dbReference>
<feature type="domain" description="PAS" evidence="13">
    <location>
        <begin position="41"/>
        <end position="111"/>
    </location>
</feature>
<comment type="catalytic activity">
    <reaction evidence="1">
        <text>ATP + protein L-histidine = ADP + protein N-phospho-L-histidine.</text>
        <dbReference type="EC" id="2.7.13.3"/>
    </reaction>
</comment>
<dbReference type="GO" id="GO:0009927">
    <property type="term" value="F:histidine phosphotransfer kinase activity"/>
    <property type="evidence" value="ECO:0007669"/>
    <property type="project" value="TreeGrafter"/>
</dbReference>
<dbReference type="FunFam" id="3.30.565.10:FF:000010">
    <property type="entry name" value="Sensor histidine kinase RcsC"/>
    <property type="match status" value="1"/>
</dbReference>
<dbReference type="FunFam" id="1.10.287.130:FF:000038">
    <property type="entry name" value="Sensory transduction histidine kinase"/>
    <property type="match status" value="1"/>
</dbReference>
<dbReference type="Pfam" id="PF08447">
    <property type="entry name" value="PAS_3"/>
    <property type="match status" value="1"/>
</dbReference>
<dbReference type="InterPro" id="IPR000700">
    <property type="entry name" value="PAS-assoc_C"/>
</dbReference>